<dbReference type="InterPro" id="IPR029071">
    <property type="entry name" value="Ubiquitin-like_domsf"/>
</dbReference>
<dbReference type="SUPFAM" id="SSF54236">
    <property type="entry name" value="Ubiquitin-like"/>
    <property type="match status" value="1"/>
</dbReference>
<dbReference type="Gene3D" id="1.20.58.120">
    <property type="entry name" value="BAG domain"/>
    <property type="match status" value="1"/>
</dbReference>
<dbReference type="OrthoDB" id="417450at2759"/>
<evidence type="ECO:0000256" key="1">
    <source>
        <dbReference type="ARBA" id="ARBA00023186"/>
    </source>
</evidence>
<dbReference type="GO" id="GO:0005829">
    <property type="term" value="C:cytosol"/>
    <property type="evidence" value="ECO:0007669"/>
    <property type="project" value="TreeGrafter"/>
</dbReference>
<dbReference type="PANTHER" id="PTHR12329">
    <property type="entry name" value="BCL2-ASSOCIATED ATHANOGENE"/>
    <property type="match status" value="1"/>
</dbReference>
<feature type="domain" description="BAG" evidence="3">
    <location>
        <begin position="96"/>
        <end position="177"/>
    </location>
</feature>
<keyword evidence="5" id="KW-1185">Reference proteome</keyword>
<reference evidence="4 5" key="1">
    <citation type="submission" date="2014-04" db="EMBL/GenBank/DDBJ databases">
        <authorList>
            <consortium name="DOE Joint Genome Institute"/>
            <person name="Kuo A."/>
            <person name="Kohler A."/>
            <person name="Nagy L.G."/>
            <person name="Floudas D."/>
            <person name="Copeland A."/>
            <person name="Barry K.W."/>
            <person name="Cichocki N."/>
            <person name="Veneault-Fourrey C."/>
            <person name="LaButti K."/>
            <person name="Lindquist E.A."/>
            <person name="Lipzen A."/>
            <person name="Lundell T."/>
            <person name="Morin E."/>
            <person name="Murat C."/>
            <person name="Sun H."/>
            <person name="Tunlid A."/>
            <person name="Henrissat B."/>
            <person name="Grigoriev I.V."/>
            <person name="Hibbett D.S."/>
            <person name="Martin F."/>
            <person name="Nordberg H.P."/>
            <person name="Cantor M.N."/>
            <person name="Hua S.X."/>
        </authorList>
    </citation>
    <scope>NUCLEOTIDE SEQUENCE [LARGE SCALE GENOMIC DNA]</scope>
    <source>
        <strain evidence="4 5">LaAM-08-1</strain>
    </source>
</reference>
<accession>A0A0C9Y7F8</accession>
<dbReference type="EMBL" id="KN838537">
    <property type="protein sequence ID" value="KIK09954.1"/>
    <property type="molecule type" value="Genomic_DNA"/>
</dbReference>
<sequence length="181" mass="20421">MSVTVKWGKERFSFALPPPDTKLSAIRTAISEHTHIPYNAFKLIYKGAVMKDDNANISQYHLIKNSSITLIAHDHPISQTKPPHDQSCEQSLINTISSELANVRTELLPSLNTLLATPRDDTPLQQKEYRRLGELLLQSLLRLDALESERDWIDARNQRKAAVKEVQGLLDRLDDTLAPSS</sequence>
<dbReference type="GO" id="GO:0005634">
    <property type="term" value="C:nucleus"/>
    <property type="evidence" value="ECO:0007669"/>
    <property type="project" value="TreeGrafter"/>
</dbReference>
<dbReference type="AlphaFoldDB" id="A0A0C9Y7F8"/>
<dbReference type="Proteomes" id="UP000054477">
    <property type="component" value="Unassembled WGS sequence"/>
</dbReference>
<protein>
    <recommendedName>
        <fullName evidence="6">BAG domain-containing protein</fullName>
    </recommendedName>
</protein>
<evidence type="ECO:0000259" key="2">
    <source>
        <dbReference type="PROSITE" id="PS50053"/>
    </source>
</evidence>
<proteinExistence type="predicted"/>
<dbReference type="SMART" id="SM00213">
    <property type="entry name" value="UBQ"/>
    <property type="match status" value="1"/>
</dbReference>
<keyword evidence="1" id="KW-0143">Chaperone</keyword>
<dbReference type="SUPFAM" id="SSF63491">
    <property type="entry name" value="BAG domain"/>
    <property type="match status" value="1"/>
</dbReference>
<feature type="domain" description="Ubiquitin-like" evidence="2">
    <location>
        <begin position="1"/>
        <end position="71"/>
    </location>
</feature>
<dbReference type="InterPro" id="IPR036533">
    <property type="entry name" value="BAG_dom_sf"/>
</dbReference>
<dbReference type="PANTHER" id="PTHR12329:SF16">
    <property type="entry name" value="BAG FAMILY MOLECULAR CHAPERONE REGULATOR 1"/>
    <property type="match status" value="1"/>
</dbReference>
<dbReference type="InterPro" id="IPR039773">
    <property type="entry name" value="BAG_chaperone_regulator"/>
</dbReference>
<dbReference type="GO" id="GO:0016020">
    <property type="term" value="C:membrane"/>
    <property type="evidence" value="ECO:0007669"/>
    <property type="project" value="TreeGrafter"/>
</dbReference>
<dbReference type="PROSITE" id="PS51035">
    <property type="entry name" value="BAG"/>
    <property type="match status" value="1"/>
</dbReference>
<evidence type="ECO:0000313" key="4">
    <source>
        <dbReference type="EMBL" id="KIK09954.1"/>
    </source>
</evidence>
<dbReference type="SMART" id="SM00264">
    <property type="entry name" value="BAG"/>
    <property type="match status" value="1"/>
</dbReference>
<dbReference type="GO" id="GO:0051087">
    <property type="term" value="F:protein-folding chaperone binding"/>
    <property type="evidence" value="ECO:0007669"/>
    <property type="project" value="InterPro"/>
</dbReference>
<dbReference type="HOGENOM" id="CLU_082772_0_0_1"/>
<evidence type="ECO:0000259" key="3">
    <source>
        <dbReference type="PROSITE" id="PS51035"/>
    </source>
</evidence>
<dbReference type="InterPro" id="IPR000626">
    <property type="entry name" value="Ubiquitin-like_dom"/>
</dbReference>
<dbReference type="STRING" id="1095629.A0A0C9Y7F8"/>
<dbReference type="Pfam" id="PF00240">
    <property type="entry name" value="ubiquitin"/>
    <property type="match status" value="1"/>
</dbReference>
<dbReference type="CDD" id="cd17039">
    <property type="entry name" value="Ubl_ubiquitin_like"/>
    <property type="match status" value="1"/>
</dbReference>
<dbReference type="GO" id="GO:0000774">
    <property type="term" value="F:adenyl-nucleotide exchange factor activity"/>
    <property type="evidence" value="ECO:0007669"/>
    <property type="project" value="TreeGrafter"/>
</dbReference>
<dbReference type="Gene3D" id="3.10.20.90">
    <property type="entry name" value="Phosphatidylinositol 3-kinase Catalytic Subunit, Chain A, domain 1"/>
    <property type="match status" value="1"/>
</dbReference>
<gene>
    <name evidence="4" type="ORF">K443DRAFT_81960</name>
</gene>
<dbReference type="InterPro" id="IPR003103">
    <property type="entry name" value="BAG_domain"/>
</dbReference>
<dbReference type="GO" id="GO:0050821">
    <property type="term" value="P:protein stabilization"/>
    <property type="evidence" value="ECO:0007669"/>
    <property type="project" value="TreeGrafter"/>
</dbReference>
<reference evidence="5" key="2">
    <citation type="submission" date="2015-01" db="EMBL/GenBank/DDBJ databases">
        <title>Evolutionary Origins and Diversification of the Mycorrhizal Mutualists.</title>
        <authorList>
            <consortium name="DOE Joint Genome Institute"/>
            <consortium name="Mycorrhizal Genomics Consortium"/>
            <person name="Kohler A."/>
            <person name="Kuo A."/>
            <person name="Nagy L.G."/>
            <person name="Floudas D."/>
            <person name="Copeland A."/>
            <person name="Barry K.W."/>
            <person name="Cichocki N."/>
            <person name="Veneault-Fourrey C."/>
            <person name="LaButti K."/>
            <person name="Lindquist E.A."/>
            <person name="Lipzen A."/>
            <person name="Lundell T."/>
            <person name="Morin E."/>
            <person name="Murat C."/>
            <person name="Riley R."/>
            <person name="Ohm R."/>
            <person name="Sun H."/>
            <person name="Tunlid A."/>
            <person name="Henrissat B."/>
            <person name="Grigoriev I.V."/>
            <person name="Hibbett D.S."/>
            <person name="Martin F."/>
        </authorList>
    </citation>
    <scope>NUCLEOTIDE SEQUENCE [LARGE SCALE GENOMIC DNA]</scope>
    <source>
        <strain evidence="5">LaAM-08-1</strain>
    </source>
</reference>
<organism evidence="4 5">
    <name type="scientific">Laccaria amethystina LaAM-08-1</name>
    <dbReference type="NCBI Taxonomy" id="1095629"/>
    <lineage>
        <taxon>Eukaryota</taxon>
        <taxon>Fungi</taxon>
        <taxon>Dikarya</taxon>
        <taxon>Basidiomycota</taxon>
        <taxon>Agaricomycotina</taxon>
        <taxon>Agaricomycetes</taxon>
        <taxon>Agaricomycetidae</taxon>
        <taxon>Agaricales</taxon>
        <taxon>Agaricineae</taxon>
        <taxon>Hydnangiaceae</taxon>
        <taxon>Laccaria</taxon>
    </lineage>
</organism>
<evidence type="ECO:0008006" key="6">
    <source>
        <dbReference type="Google" id="ProtNLM"/>
    </source>
</evidence>
<evidence type="ECO:0000313" key="5">
    <source>
        <dbReference type="Proteomes" id="UP000054477"/>
    </source>
</evidence>
<dbReference type="PROSITE" id="PS50053">
    <property type="entry name" value="UBIQUITIN_2"/>
    <property type="match status" value="1"/>
</dbReference>
<name>A0A0C9Y7F8_9AGAR</name>
<dbReference type="Pfam" id="PF02179">
    <property type="entry name" value="BAG"/>
    <property type="match status" value="1"/>
</dbReference>